<dbReference type="eggNOG" id="ENOG502QQ9E">
    <property type="taxonomic scope" value="Eukaryota"/>
</dbReference>
<organism evidence="2 3">
    <name type="scientific">Morus notabilis</name>
    <dbReference type="NCBI Taxonomy" id="981085"/>
    <lineage>
        <taxon>Eukaryota</taxon>
        <taxon>Viridiplantae</taxon>
        <taxon>Streptophyta</taxon>
        <taxon>Embryophyta</taxon>
        <taxon>Tracheophyta</taxon>
        <taxon>Spermatophyta</taxon>
        <taxon>Magnoliopsida</taxon>
        <taxon>eudicotyledons</taxon>
        <taxon>Gunneridae</taxon>
        <taxon>Pentapetalae</taxon>
        <taxon>rosids</taxon>
        <taxon>fabids</taxon>
        <taxon>Rosales</taxon>
        <taxon>Moraceae</taxon>
        <taxon>Moreae</taxon>
        <taxon>Morus</taxon>
    </lineage>
</organism>
<dbReference type="PANTHER" id="PTHR31084">
    <property type="entry name" value="ALPHA-L-FUCOSIDASE 2"/>
    <property type="match status" value="1"/>
</dbReference>
<dbReference type="STRING" id="981085.W9QTM7"/>
<dbReference type="EMBL" id="KE343744">
    <property type="protein sequence ID" value="EXB40023.1"/>
    <property type="molecule type" value="Genomic_DNA"/>
</dbReference>
<dbReference type="GO" id="GO:0004560">
    <property type="term" value="F:alpha-L-fucosidase activity"/>
    <property type="evidence" value="ECO:0007669"/>
    <property type="project" value="TreeGrafter"/>
</dbReference>
<proteinExistence type="predicted"/>
<dbReference type="Pfam" id="PF14498">
    <property type="entry name" value="Glyco_hyd_65N_2"/>
    <property type="match status" value="2"/>
</dbReference>
<dbReference type="Proteomes" id="UP000030645">
    <property type="component" value="Unassembled WGS sequence"/>
</dbReference>
<dbReference type="InterPro" id="IPR027414">
    <property type="entry name" value="GH95_N_dom"/>
</dbReference>
<evidence type="ECO:0000259" key="1">
    <source>
        <dbReference type="Pfam" id="PF14498"/>
    </source>
</evidence>
<protein>
    <recommendedName>
        <fullName evidence="1">Glycosyl hydrolase family 95 N-terminal domain-containing protein</fullName>
    </recommendedName>
</protein>
<evidence type="ECO:0000313" key="3">
    <source>
        <dbReference type="Proteomes" id="UP000030645"/>
    </source>
</evidence>
<feature type="domain" description="Glycosyl hydrolase family 95 N-terminal" evidence="1">
    <location>
        <begin position="95"/>
        <end position="146"/>
    </location>
</feature>
<dbReference type="Gene3D" id="2.70.98.50">
    <property type="entry name" value="putative glycoside hydrolase family protein from bacillus halodurans"/>
    <property type="match status" value="1"/>
</dbReference>
<reference evidence="3" key="1">
    <citation type="submission" date="2013-01" db="EMBL/GenBank/DDBJ databases">
        <title>Draft Genome Sequence of a Mulberry Tree, Morus notabilis C.K. Schneid.</title>
        <authorList>
            <person name="He N."/>
            <person name="Zhao S."/>
        </authorList>
    </citation>
    <scope>NUCLEOTIDE SEQUENCE</scope>
</reference>
<dbReference type="AlphaFoldDB" id="W9QTM7"/>
<dbReference type="PANTHER" id="PTHR31084:SF0">
    <property type="entry name" value="ALPHA-L-FUCOSIDASE 2"/>
    <property type="match status" value="1"/>
</dbReference>
<gene>
    <name evidence="2" type="ORF">L484_002038</name>
</gene>
<keyword evidence="3" id="KW-1185">Reference proteome</keyword>
<name>W9QTM7_9ROSA</name>
<accession>W9QTM7</accession>
<feature type="domain" description="Glycosyl hydrolase family 95 N-terminal" evidence="1">
    <location>
        <begin position="36"/>
        <end position="72"/>
    </location>
</feature>
<sequence>MEDGKWILVQRPAEKDLWRPSGSVKEEEDSKPLKVTFTEPAKHWTDAVPIGNGRLGAMVWGGVASETLQLNGEPSNLNCVFGEEPFKAKICYVKTLDVAEDTLWTGIPGNYTNPKAPEALAEVRKLVDNGEYVEATKEAVKLSGDPSDPCCLSPSCSRQVSFSPLPCRLSQSLSR</sequence>
<evidence type="ECO:0000313" key="2">
    <source>
        <dbReference type="EMBL" id="EXB40023.1"/>
    </source>
</evidence>